<organism evidence="1 2">
    <name type="scientific">Lentinula raphanica</name>
    <dbReference type="NCBI Taxonomy" id="153919"/>
    <lineage>
        <taxon>Eukaryota</taxon>
        <taxon>Fungi</taxon>
        <taxon>Dikarya</taxon>
        <taxon>Basidiomycota</taxon>
        <taxon>Agaricomycotina</taxon>
        <taxon>Agaricomycetes</taxon>
        <taxon>Agaricomycetidae</taxon>
        <taxon>Agaricales</taxon>
        <taxon>Marasmiineae</taxon>
        <taxon>Omphalotaceae</taxon>
        <taxon>Lentinula</taxon>
    </lineage>
</organism>
<dbReference type="AlphaFoldDB" id="A0AA38P006"/>
<accession>A0AA38P006</accession>
<sequence length="95" mass="10979">MRQREENDQPAPIGECSQVVEILMQDSMRYSYDVDKDGIEVAVSTLLYRRSSSLPSDWVIREVVELNDRPSQLVQCIAHLKMHESPPIQYLLTQC</sequence>
<proteinExistence type="predicted"/>
<keyword evidence="2" id="KW-1185">Reference proteome</keyword>
<protein>
    <submittedName>
        <fullName evidence="1">Uncharacterized protein</fullName>
    </submittedName>
</protein>
<evidence type="ECO:0000313" key="2">
    <source>
        <dbReference type="Proteomes" id="UP001163846"/>
    </source>
</evidence>
<dbReference type="EMBL" id="MU806636">
    <property type="protein sequence ID" value="KAJ3833779.1"/>
    <property type="molecule type" value="Genomic_DNA"/>
</dbReference>
<dbReference type="Proteomes" id="UP001163846">
    <property type="component" value="Unassembled WGS sequence"/>
</dbReference>
<name>A0AA38P006_9AGAR</name>
<gene>
    <name evidence="1" type="ORF">F5878DRAFT_393274</name>
</gene>
<evidence type="ECO:0000313" key="1">
    <source>
        <dbReference type="EMBL" id="KAJ3833779.1"/>
    </source>
</evidence>
<reference evidence="1" key="1">
    <citation type="submission" date="2022-08" db="EMBL/GenBank/DDBJ databases">
        <authorList>
            <consortium name="DOE Joint Genome Institute"/>
            <person name="Min B."/>
            <person name="Riley R."/>
            <person name="Sierra-Patev S."/>
            <person name="Naranjo-Ortiz M."/>
            <person name="Looney B."/>
            <person name="Konkel Z."/>
            <person name="Slot J.C."/>
            <person name="Sakamoto Y."/>
            <person name="Steenwyk J.L."/>
            <person name="Rokas A."/>
            <person name="Carro J."/>
            <person name="Camarero S."/>
            <person name="Ferreira P."/>
            <person name="Molpeceres G."/>
            <person name="Ruiz-Duenas F.J."/>
            <person name="Serrano A."/>
            <person name="Henrissat B."/>
            <person name="Drula E."/>
            <person name="Hughes K.W."/>
            <person name="Mata J.L."/>
            <person name="Ishikawa N.K."/>
            <person name="Vargas-Isla R."/>
            <person name="Ushijima S."/>
            <person name="Smith C.A."/>
            <person name="Ahrendt S."/>
            <person name="Andreopoulos W."/>
            <person name="He G."/>
            <person name="Labutti K."/>
            <person name="Lipzen A."/>
            <person name="Ng V."/>
            <person name="Sandor L."/>
            <person name="Barry K."/>
            <person name="Martinez A.T."/>
            <person name="Xiao Y."/>
            <person name="Gibbons J.G."/>
            <person name="Terashima K."/>
            <person name="Hibbett D.S."/>
            <person name="Grigoriev I.V."/>
        </authorList>
    </citation>
    <scope>NUCLEOTIDE SEQUENCE</scope>
    <source>
        <strain evidence="1">TFB9207</strain>
    </source>
</reference>
<comment type="caution">
    <text evidence="1">The sequence shown here is derived from an EMBL/GenBank/DDBJ whole genome shotgun (WGS) entry which is preliminary data.</text>
</comment>